<protein>
    <submittedName>
        <fullName evidence="1">Spore germination protein</fullName>
    </submittedName>
</protein>
<evidence type="ECO:0000313" key="2">
    <source>
        <dbReference type="Proteomes" id="UP001367922"/>
    </source>
</evidence>
<dbReference type="EMBL" id="JBAWSV010000010">
    <property type="protein sequence ID" value="MEI4832002.1"/>
    <property type="molecule type" value="Genomic_DNA"/>
</dbReference>
<dbReference type="Proteomes" id="UP001367922">
    <property type="component" value="Unassembled WGS sequence"/>
</dbReference>
<evidence type="ECO:0000313" key="1">
    <source>
        <dbReference type="EMBL" id="MEI4832002.1"/>
    </source>
</evidence>
<reference evidence="1 2" key="1">
    <citation type="submission" date="2024-01" db="EMBL/GenBank/DDBJ databases">
        <title>Seven novel Bacillus-like species.</title>
        <authorList>
            <person name="Liu G."/>
        </authorList>
    </citation>
    <scope>NUCLEOTIDE SEQUENCE [LARGE SCALE GENOMIC DNA]</scope>
    <source>
        <strain evidence="1 2">FJAT-53711</strain>
    </source>
</reference>
<proteinExistence type="predicted"/>
<dbReference type="RefSeq" id="WP_336484112.1">
    <property type="nucleotide sequence ID" value="NZ_JBAWSV010000010.1"/>
</dbReference>
<keyword evidence="2" id="KW-1185">Reference proteome</keyword>
<gene>
    <name evidence="1" type="ORF">WAX78_21575</name>
</gene>
<organism evidence="1 2">
    <name type="scientific">Bacillus yunxiaonensis</name>
    <dbReference type="NCBI Taxonomy" id="3127665"/>
    <lineage>
        <taxon>Bacteria</taxon>
        <taxon>Bacillati</taxon>
        <taxon>Bacillota</taxon>
        <taxon>Bacilli</taxon>
        <taxon>Bacillales</taxon>
        <taxon>Bacillaceae</taxon>
        <taxon>Bacillus</taxon>
    </lineage>
</organism>
<accession>A0ABU8G3F9</accession>
<sequence>MNPLIRKIKVINNTGPINMGNCYDLSPFIALKRFSGAGGSSSARLLNGKVTPLTAPRGNTEFTSADISSTAGV</sequence>
<comment type="caution">
    <text evidence="1">The sequence shown here is derived from an EMBL/GenBank/DDBJ whole genome shotgun (WGS) entry which is preliminary data.</text>
</comment>
<name>A0ABU8G3F9_9BACI</name>